<evidence type="ECO:0008006" key="5">
    <source>
        <dbReference type="Google" id="ProtNLM"/>
    </source>
</evidence>
<keyword evidence="1" id="KW-0472">Membrane</keyword>
<dbReference type="GO" id="GO:0016020">
    <property type="term" value="C:membrane"/>
    <property type="evidence" value="ECO:0007669"/>
    <property type="project" value="InterPro"/>
</dbReference>
<dbReference type="SUPFAM" id="SSF55073">
    <property type="entry name" value="Nucleotide cyclase"/>
    <property type="match status" value="1"/>
</dbReference>
<evidence type="ECO:0000259" key="2">
    <source>
        <dbReference type="PROSITE" id="PS50125"/>
    </source>
</evidence>
<organism evidence="4">
    <name type="scientific">marine metagenome</name>
    <dbReference type="NCBI Taxonomy" id="408172"/>
    <lineage>
        <taxon>unclassified sequences</taxon>
        <taxon>metagenomes</taxon>
        <taxon>ecological metagenomes</taxon>
    </lineage>
</organism>
<feature type="domain" description="HAMP" evidence="3">
    <location>
        <begin position="145"/>
        <end position="197"/>
    </location>
</feature>
<dbReference type="PROSITE" id="PS50125">
    <property type="entry name" value="GUANYLATE_CYCLASE_2"/>
    <property type="match status" value="1"/>
</dbReference>
<proteinExistence type="predicted"/>
<dbReference type="InterPro" id="IPR003660">
    <property type="entry name" value="HAMP_dom"/>
</dbReference>
<feature type="non-terminal residue" evidence="4">
    <location>
        <position position="279"/>
    </location>
</feature>
<evidence type="ECO:0000259" key="3">
    <source>
        <dbReference type="PROSITE" id="PS50885"/>
    </source>
</evidence>
<protein>
    <recommendedName>
        <fullName evidence="5">HAMP domain-containing protein</fullName>
    </recommendedName>
</protein>
<dbReference type="CDD" id="cd06225">
    <property type="entry name" value="HAMP"/>
    <property type="match status" value="1"/>
</dbReference>
<reference evidence="4" key="1">
    <citation type="submission" date="2018-05" db="EMBL/GenBank/DDBJ databases">
        <authorList>
            <person name="Lanie J.A."/>
            <person name="Ng W.-L."/>
            <person name="Kazmierczak K.M."/>
            <person name="Andrzejewski T.M."/>
            <person name="Davidsen T.M."/>
            <person name="Wayne K.J."/>
            <person name="Tettelin H."/>
            <person name="Glass J.I."/>
            <person name="Rusch D."/>
            <person name="Podicherti R."/>
            <person name="Tsui H.-C.T."/>
            <person name="Winkler M.E."/>
        </authorList>
    </citation>
    <scope>NUCLEOTIDE SEQUENCE</scope>
</reference>
<dbReference type="EMBL" id="UINC01158102">
    <property type="protein sequence ID" value="SVD55454.1"/>
    <property type="molecule type" value="Genomic_DNA"/>
</dbReference>
<dbReference type="Pfam" id="PF00672">
    <property type="entry name" value="HAMP"/>
    <property type="match status" value="1"/>
</dbReference>
<evidence type="ECO:0000256" key="1">
    <source>
        <dbReference type="SAM" id="Phobius"/>
    </source>
</evidence>
<dbReference type="GO" id="GO:0009190">
    <property type="term" value="P:cyclic nucleotide biosynthetic process"/>
    <property type="evidence" value="ECO:0007669"/>
    <property type="project" value="InterPro"/>
</dbReference>
<feature type="domain" description="Guanylate cyclase" evidence="2">
    <location>
        <begin position="228"/>
        <end position="279"/>
    </location>
</feature>
<dbReference type="SMART" id="SM00304">
    <property type="entry name" value="HAMP"/>
    <property type="match status" value="1"/>
</dbReference>
<keyword evidence="1" id="KW-0812">Transmembrane</keyword>
<accession>A0A382W9Z9</accession>
<dbReference type="InterPro" id="IPR050697">
    <property type="entry name" value="Adenylyl/Guanylyl_Cyclase_3/4"/>
</dbReference>
<gene>
    <name evidence="4" type="ORF">METZ01_LOCUS408308</name>
</gene>
<dbReference type="InterPro" id="IPR029787">
    <property type="entry name" value="Nucleotide_cyclase"/>
</dbReference>
<sequence>ENFQIFDNGEVADEGFRELWVPNPEYDSITMDSTAALLVDINNMSSASKINQNDYIEKINDMDHLSQMAPIMNDEKCQACHQPPAKGSPLYASQKDKWKVRSVVKVSTSMADIHEEINKNKKASMLVGLITLAMVTFLMRIFMRITVLKPLDIIGGVADKIGAGDLSAQAKIKSQDEIGVLAQRINAMIKGLQERFHLTKFVSGEAVSAVKQAGLEGLDLGGDRKELTIMETDIRGFTSISEKMEPEEVVNLINLYLDKQTEVINGHGGDIDKFIGDAV</sequence>
<dbReference type="GO" id="GO:0035556">
    <property type="term" value="P:intracellular signal transduction"/>
    <property type="evidence" value="ECO:0007669"/>
    <property type="project" value="InterPro"/>
</dbReference>
<dbReference type="Gene3D" id="3.30.450.290">
    <property type="match status" value="1"/>
</dbReference>
<dbReference type="AlphaFoldDB" id="A0A382W9Z9"/>
<name>A0A382W9Z9_9ZZZZ</name>
<keyword evidence="1" id="KW-1133">Transmembrane helix</keyword>
<dbReference type="PANTHER" id="PTHR43081:SF1">
    <property type="entry name" value="ADENYLATE CYCLASE, TERMINAL-DIFFERENTIATION SPECIFIC"/>
    <property type="match status" value="1"/>
</dbReference>
<evidence type="ECO:0000313" key="4">
    <source>
        <dbReference type="EMBL" id="SVD55454.1"/>
    </source>
</evidence>
<feature type="non-terminal residue" evidence="4">
    <location>
        <position position="1"/>
    </location>
</feature>
<dbReference type="Gene3D" id="1.10.8.500">
    <property type="entry name" value="HAMP domain in histidine kinase"/>
    <property type="match status" value="1"/>
</dbReference>
<dbReference type="Gene3D" id="3.30.70.1230">
    <property type="entry name" value="Nucleotide cyclase"/>
    <property type="match status" value="1"/>
</dbReference>
<dbReference type="PANTHER" id="PTHR43081">
    <property type="entry name" value="ADENYLATE CYCLASE, TERMINAL-DIFFERENTIATION SPECIFIC-RELATED"/>
    <property type="match status" value="1"/>
</dbReference>
<dbReference type="SUPFAM" id="SSF158472">
    <property type="entry name" value="HAMP domain-like"/>
    <property type="match status" value="1"/>
</dbReference>
<feature type="transmembrane region" description="Helical" evidence="1">
    <location>
        <begin position="123"/>
        <end position="143"/>
    </location>
</feature>
<dbReference type="CDD" id="cd07302">
    <property type="entry name" value="CHD"/>
    <property type="match status" value="1"/>
</dbReference>
<dbReference type="PROSITE" id="PS50885">
    <property type="entry name" value="HAMP"/>
    <property type="match status" value="1"/>
</dbReference>
<dbReference type="InterPro" id="IPR001054">
    <property type="entry name" value="A/G_cyclase"/>
</dbReference>